<sequence length="236" mass="27150">MHCVGTASFSIVVNGQAEGFFVSERGLRQGFPLSPYLFILCSQGLTWLMRKMESNALYNGYRVNRSAPVVSHLMFADDLLLFGTLDNRTIETLLPILSIYAAWSGQNANMQKSAVFFSKGVEHNRRLEVAEILGVKQMESSDKYLGHQLLKSAHLTTSHDFLEEKFNSKTAEWKRIFLTHAGRTMLIQTELGLIPPYYMATSLLPKKTLNKLTRIMRNFWWGHDKEVRKMHFINWE</sequence>
<proteinExistence type="predicted"/>
<dbReference type="AlphaFoldDB" id="A0A4Y7KCZ6"/>
<dbReference type="EMBL" id="CM010721">
    <property type="protein sequence ID" value="RZC69805.1"/>
    <property type="molecule type" value="Genomic_DNA"/>
</dbReference>
<dbReference type="PANTHER" id="PTHR33116:SF86">
    <property type="entry name" value="REVERSE TRANSCRIPTASE DOMAIN-CONTAINING PROTEIN"/>
    <property type="match status" value="1"/>
</dbReference>
<evidence type="ECO:0000313" key="2">
    <source>
        <dbReference type="EMBL" id="RZC69805.1"/>
    </source>
</evidence>
<reference evidence="2 3" key="1">
    <citation type="journal article" date="2018" name="Science">
        <title>The opium poppy genome and morphinan production.</title>
        <authorList>
            <person name="Guo L."/>
            <person name="Winzer T."/>
            <person name="Yang X."/>
            <person name="Li Y."/>
            <person name="Ning Z."/>
            <person name="He Z."/>
            <person name="Teodor R."/>
            <person name="Lu Y."/>
            <person name="Bowser T.A."/>
            <person name="Graham I.A."/>
            <person name="Ye K."/>
        </authorList>
    </citation>
    <scope>NUCLEOTIDE SEQUENCE [LARGE SCALE GENOMIC DNA]</scope>
    <source>
        <strain evidence="3">cv. HN1</strain>
        <tissue evidence="2">Leaves</tissue>
    </source>
</reference>
<gene>
    <name evidence="2" type="ORF">C5167_032950</name>
</gene>
<dbReference type="OMA" id="ICCKANR"/>
<dbReference type="Gramene" id="RZC69805">
    <property type="protein sequence ID" value="RZC69805"/>
    <property type="gene ID" value="C5167_032950"/>
</dbReference>
<dbReference type="Pfam" id="PF00078">
    <property type="entry name" value="RVT_1"/>
    <property type="match status" value="1"/>
</dbReference>
<organism evidence="2 3">
    <name type="scientific">Papaver somniferum</name>
    <name type="common">Opium poppy</name>
    <dbReference type="NCBI Taxonomy" id="3469"/>
    <lineage>
        <taxon>Eukaryota</taxon>
        <taxon>Viridiplantae</taxon>
        <taxon>Streptophyta</taxon>
        <taxon>Embryophyta</taxon>
        <taxon>Tracheophyta</taxon>
        <taxon>Spermatophyta</taxon>
        <taxon>Magnoliopsida</taxon>
        <taxon>Ranunculales</taxon>
        <taxon>Papaveraceae</taxon>
        <taxon>Papaveroideae</taxon>
        <taxon>Papaver</taxon>
    </lineage>
</organism>
<dbReference type="PROSITE" id="PS50878">
    <property type="entry name" value="RT_POL"/>
    <property type="match status" value="1"/>
</dbReference>
<name>A0A4Y7KCZ6_PAPSO</name>
<accession>A0A4Y7KCZ6</accession>
<keyword evidence="3" id="KW-1185">Reference proteome</keyword>
<evidence type="ECO:0000313" key="3">
    <source>
        <dbReference type="Proteomes" id="UP000316621"/>
    </source>
</evidence>
<dbReference type="Proteomes" id="UP000316621">
    <property type="component" value="Chromosome 7"/>
</dbReference>
<dbReference type="STRING" id="3469.A0A4Y7KCZ6"/>
<feature type="domain" description="Reverse transcriptase" evidence="1">
    <location>
        <begin position="1"/>
        <end position="149"/>
    </location>
</feature>
<protein>
    <recommendedName>
        <fullName evidence="1">Reverse transcriptase domain-containing protein</fullName>
    </recommendedName>
</protein>
<evidence type="ECO:0000259" key="1">
    <source>
        <dbReference type="PROSITE" id="PS50878"/>
    </source>
</evidence>
<dbReference type="PANTHER" id="PTHR33116">
    <property type="entry name" value="REVERSE TRANSCRIPTASE ZINC-BINDING DOMAIN-CONTAINING PROTEIN-RELATED-RELATED"/>
    <property type="match status" value="1"/>
</dbReference>
<dbReference type="InterPro" id="IPR000477">
    <property type="entry name" value="RT_dom"/>
</dbReference>